<reference evidence="5 6" key="1">
    <citation type="submission" date="2018-11" db="EMBL/GenBank/DDBJ databases">
        <title>Genome assembly of Steccherinum ochraceum LE-BIN_3174, the white-rot fungus of the Steccherinaceae family (The Residual Polyporoid clade, Polyporales, Basidiomycota).</title>
        <authorList>
            <person name="Fedorova T.V."/>
            <person name="Glazunova O.A."/>
            <person name="Landesman E.O."/>
            <person name="Moiseenko K.V."/>
            <person name="Psurtseva N.V."/>
            <person name="Savinova O.S."/>
            <person name="Shakhova N.V."/>
            <person name="Tyazhelova T.V."/>
            <person name="Vasina D.V."/>
        </authorList>
    </citation>
    <scope>NUCLEOTIDE SEQUENCE [LARGE SCALE GENOMIC DNA]</scope>
    <source>
        <strain evidence="5 6">LE-BIN_3174</strain>
    </source>
</reference>
<evidence type="ECO:0000313" key="5">
    <source>
        <dbReference type="EMBL" id="TCD69370.1"/>
    </source>
</evidence>
<protein>
    <submittedName>
        <fullName evidence="5">Putative NRPS-like protein biosynthetic cluster</fullName>
    </submittedName>
</protein>
<evidence type="ECO:0000259" key="4">
    <source>
        <dbReference type="Pfam" id="PF07993"/>
    </source>
</evidence>
<comment type="caution">
    <text evidence="5">The sequence shown here is derived from an EMBL/GenBank/DDBJ whole genome shotgun (WGS) entry which is preliminary data.</text>
</comment>
<dbReference type="InterPro" id="IPR036291">
    <property type="entry name" value="NAD(P)-bd_dom_sf"/>
</dbReference>
<dbReference type="Pfam" id="PF23562">
    <property type="entry name" value="AMP-binding_C_3"/>
    <property type="match status" value="1"/>
</dbReference>
<accession>A0A4R0RKX6</accession>
<dbReference type="EMBL" id="RWJN01000043">
    <property type="protein sequence ID" value="TCD69370.1"/>
    <property type="molecule type" value="Genomic_DNA"/>
</dbReference>
<evidence type="ECO:0000259" key="3">
    <source>
        <dbReference type="Pfam" id="PF00501"/>
    </source>
</evidence>
<dbReference type="Gene3D" id="3.40.50.12780">
    <property type="entry name" value="N-terminal domain of ligase-like"/>
    <property type="match status" value="1"/>
</dbReference>
<evidence type="ECO:0000313" key="6">
    <source>
        <dbReference type="Proteomes" id="UP000292702"/>
    </source>
</evidence>
<dbReference type="Pfam" id="PF00501">
    <property type="entry name" value="AMP-binding"/>
    <property type="match status" value="1"/>
</dbReference>
<dbReference type="Gene3D" id="3.40.50.720">
    <property type="entry name" value="NAD(P)-binding Rossmann-like Domain"/>
    <property type="match status" value="1"/>
</dbReference>
<dbReference type="InterPro" id="IPR013120">
    <property type="entry name" value="FAR_NAD-bd"/>
</dbReference>
<evidence type="ECO:0000256" key="2">
    <source>
        <dbReference type="ARBA" id="ARBA00022553"/>
    </source>
</evidence>
<dbReference type="Pfam" id="PF07993">
    <property type="entry name" value="NAD_binding_4"/>
    <property type="match status" value="1"/>
</dbReference>
<dbReference type="InterPro" id="IPR036736">
    <property type="entry name" value="ACP-like_sf"/>
</dbReference>
<organism evidence="5 6">
    <name type="scientific">Steccherinum ochraceum</name>
    <dbReference type="NCBI Taxonomy" id="92696"/>
    <lineage>
        <taxon>Eukaryota</taxon>
        <taxon>Fungi</taxon>
        <taxon>Dikarya</taxon>
        <taxon>Basidiomycota</taxon>
        <taxon>Agaricomycotina</taxon>
        <taxon>Agaricomycetes</taxon>
        <taxon>Polyporales</taxon>
        <taxon>Steccherinaceae</taxon>
        <taxon>Steccherinum</taxon>
    </lineage>
</organism>
<evidence type="ECO:0000256" key="1">
    <source>
        <dbReference type="ARBA" id="ARBA00022450"/>
    </source>
</evidence>
<dbReference type="SUPFAM" id="SSF56801">
    <property type="entry name" value="Acetyl-CoA synthetase-like"/>
    <property type="match status" value="1"/>
</dbReference>
<dbReference type="STRING" id="92696.A0A4R0RKX6"/>
<dbReference type="InterPro" id="IPR000873">
    <property type="entry name" value="AMP-dep_synth/lig_dom"/>
</dbReference>
<gene>
    <name evidence="5" type="ORF">EIP91_007926</name>
</gene>
<dbReference type="AlphaFoldDB" id="A0A4R0RKX6"/>
<name>A0A4R0RKX6_9APHY</name>
<dbReference type="PANTHER" id="PTHR43439:SF2">
    <property type="entry name" value="ENZYME, PUTATIVE (JCVI)-RELATED"/>
    <property type="match status" value="1"/>
</dbReference>
<dbReference type="PANTHER" id="PTHR43439">
    <property type="entry name" value="PHENYLACETATE-COENZYME A LIGASE"/>
    <property type="match status" value="1"/>
</dbReference>
<proteinExistence type="predicted"/>
<feature type="domain" description="AMP-dependent synthetase/ligase" evidence="3">
    <location>
        <begin position="47"/>
        <end position="365"/>
    </location>
</feature>
<keyword evidence="2" id="KW-0597">Phosphoprotein</keyword>
<keyword evidence="6" id="KW-1185">Reference proteome</keyword>
<dbReference type="OrthoDB" id="429813at2759"/>
<feature type="domain" description="Thioester reductase (TE)" evidence="4">
    <location>
        <begin position="718"/>
        <end position="956"/>
    </location>
</feature>
<keyword evidence="1" id="KW-0596">Phosphopantetheine</keyword>
<dbReference type="Proteomes" id="UP000292702">
    <property type="component" value="Unassembled WGS sequence"/>
</dbReference>
<sequence length="1067" mass="117685">MDDSLLNPDNYKIQPLQPLPRTQTLNSKTFRAPPLDGSLCLPELYDWHLDNTPHHPIFVYAEDDGTEKVVYWPEAVRAAHRAGRMIRSRLGENAPTRPLIGILCATDTITSFLTQLGIMRADCVVFPISVRNSPAAVAHLLTKTSVYHLVVGPEEPYRDLAKAAVELMRDAGTRLPEMSTMLGFDDIMNDGGNFEPLPPLRYGWDDPALLMHSSGSTAFPKPIVWSQWRLLQLGIVPYFGEKDFTGLRLGIQALPMYHGMGILQIGCAASAGVIITTFKPQIPAIVPTPENLMQSFIHTKTDLGFCVPVFVEMWARNPEHVQVLKNMEGIMYGGGPLAKKAGDYLIEQGVNVFSLYGCSEAGIINQIVPAKSGVDWQYFKFPDNVPNHMIYQPDGTAELVLMPGPFLIPSVMNTVVNGVGAYATSDLLEPHPTKPGYWRIFGRTDDQIMHNNGEKTNPGPLEAILNQDSHVHASVMFGRGKFMAGVLVDPKPDFKFDPRDQEKLAAFRNLIWPSVERMNEYAPQHSRLFKEMILVSSPSKPFTFTAKLTPRRQAIINEYDEEIEALYAAADETTHAADEIQPPKHWSLEETIVFVRQIVEDIMERSIGDSDDLFLHGCDSLQATWIRNSILHALRESAKVSSRGISGTFVYQFPTIAALARFISDIVNVRSSGDGMSTSSAQSQAIVTAMLEMADKYSTDLPKHSGDRPLPASDAVLLTGSTGALGSILLAKLVQSDKVGHVFAVNRKSDDGRAVEERQKERLEEWGLDPQIIRSDKVSFIETDVSANHLGLPEAVYEKLRTTVTHIIHNAYRVNFALSLASFEPNVRAARNLVDLALGSAYVSPARLLFTSTIGVAHHHPHPGTVFEDPVPPESALTNGYTQSKWVIERVLLVAQEYTRLRGVSVRVGQIAGGASGAWNKSEWFPLLLKSSQYVGCLPMLDKVVSWLTADSVGEAIAEMRNSPQPILHLVHPRPISWSSVIGPVSHALSLPVVPYAEWLARLRSTQAGTDHSGASEVQLMQANPGLMLLDFFAHAVSSEAQREDDAMGIRTLRRKTLCLGWDTGGG</sequence>
<dbReference type="Gene3D" id="1.10.1200.10">
    <property type="entry name" value="ACP-like"/>
    <property type="match status" value="1"/>
</dbReference>
<dbReference type="SUPFAM" id="SSF51735">
    <property type="entry name" value="NAD(P)-binding Rossmann-fold domains"/>
    <property type="match status" value="1"/>
</dbReference>
<dbReference type="InterPro" id="IPR042099">
    <property type="entry name" value="ANL_N_sf"/>
</dbReference>
<dbReference type="InterPro" id="IPR051414">
    <property type="entry name" value="Adenylate-forming_Reductase"/>
</dbReference>